<dbReference type="InterPro" id="IPR017737">
    <property type="entry name" value="TssE1-like"/>
</dbReference>
<comment type="caution">
    <text evidence="2">The sequence shown here is derived from an EMBL/GenBank/DDBJ whole genome shotgun (WGS) entry which is preliminary data.</text>
</comment>
<evidence type="ECO:0000313" key="2">
    <source>
        <dbReference type="EMBL" id="MFC5552071.1"/>
    </source>
</evidence>
<dbReference type="Proteomes" id="UP001596086">
    <property type="component" value="Unassembled WGS sequence"/>
</dbReference>
<organism evidence="2 3">
    <name type="scientific">Massilia aerilata</name>
    <dbReference type="NCBI Taxonomy" id="453817"/>
    <lineage>
        <taxon>Bacteria</taxon>
        <taxon>Pseudomonadati</taxon>
        <taxon>Pseudomonadota</taxon>
        <taxon>Betaproteobacteria</taxon>
        <taxon>Burkholderiales</taxon>
        <taxon>Oxalobacteraceae</taxon>
        <taxon>Telluria group</taxon>
        <taxon>Massilia</taxon>
    </lineage>
</organism>
<evidence type="ECO:0000259" key="1">
    <source>
        <dbReference type="Pfam" id="PF04965"/>
    </source>
</evidence>
<dbReference type="RefSeq" id="WP_379777184.1">
    <property type="nucleotide sequence ID" value="NZ_JBHSMZ010000026.1"/>
</dbReference>
<dbReference type="PANTHER" id="PTHR38595">
    <property type="entry name" value="CYTOPLASMIC PROTEIN-RELATED"/>
    <property type="match status" value="1"/>
</dbReference>
<evidence type="ECO:0000313" key="3">
    <source>
        <dbReference type="Proteomes" id="UP001596086"/>
    </source>
</evidence>
<accession>A0ABW0S510</accession>
<dbReference type="EMBL" id="JBHSMZ010000026">
    <property type="protein sequence ID" value="MFC5552071.1"/>
    <property type="molecule type" value="Genomic_DNA"/>
</dbReference>
<proteinExistence type="predicted"/>
<name>A0ABW0S510_9BURK</name>
<dbReference type="InterPro" id="IPR007048">
    <property type="entry name" value="IraD/Gp25-like"/>
</dbReference>
<sequence>MKGFTPGLFDRLLGIPARHAAGGGATVSRISADDLKDAVARDLEALLNTRAVIDEELLKDFPECSRSILNYGLSDFADRSLSSPADRAHICACLEKVIGRHEPRLRNVKASLEIREGAVNRLNFSITALLVASSSQEPVNFDAVLQRSTLQYSISKAGRAGSASTAPAPA</sequence>
<dbReference type="Gene3D" id="3.10.450.40">
    <property type="match status" value="1"/>
</dbReference>
<dbReference type="Pfam" id="PF04965">
    <property type="entry name" value="GPW_gp25"/>
    <property type="match status" value="1"/>
</dbReference>
<dbReference type="NCBIfam" id="TIGR03357">
    <property type="entry name" value="VI_zyme"/>
    <property type="match status" value="1"/>
</dbReference>
<feature type="domain" description="IraD/Gp25-like" evidence="1">
    <location>
        <begin position="34"/>
        <end position="133"/>
    </location>
</feature>
<gene>
    <name evidence="2" type="primary">tssE</name>
    <name evidence="2" type="ORF">ACFPO9_26440</name>
</gene>
<dbReference type="InterPro" id="IPR053176">
    <property type="entry name" value="T6SS_TssE1-like"/>
</dbReference>
<reference evidence="3" key="1">
    <citation type="journal article" date="2019" name="Int. J. Syst. Evol. Microbiol.">
        <title>The Global Catalogue of Microorganisms (GCM) 10K type strain sequencing project: providing services to taxonomists for standard genome sequencing and annotation.</title>
        <authorList>
            <consortium name="The Broad Institute Genomics Platform"/>
            <consortium name="The Broad Institute Genome Sequencing Center for Infectious Disease"/>
            <person name="Wu L."/>
            <person name="Ma J."/>
        </authorList>
    </citation>
    <scope>NUCLEOTIDE SEQUENCE [LARGE SCALE GENOMIC DNA]</scope>
    <source>
        <strain evidence="3">CGMCC 4.5798</strain>
    </source>
</reference>
<dbReference type="SUPFAM" id="SSF160719">
    <property type="entry name" value="gpW/gp25-like"/>
    <property type="match status" value="1"/>
</dbReference>
<protein>
    <submittedName>
        <fullName evidence="2">Type VI secretion system baseplate subunit TssE</fullName>
    </submittedName>
</protein>
<dbReference type="PANTHER" id="PTHR38595:SF1">
    <property type="entry name" value="TYPE VI SECRETION SYSTEM COMPONENT TSSE1"/>
    <property type="match status" value="1"/>
</dbReference>
<keyword evidence="3" id="KW-1185">Reference proteome</keyword>